<name>A0A538S6K2_UNCEI</name>
<accession>A0A538S6K2</accession>
<proteinExistence type="predicted"/>
<organism evidence="2 3">
    <name type="scientific">Eiseniibacteriota bacterium</name>
    <dbReference type="NCBI Taxonomy" id="2212470"/>
    <lineage>
        <taxon>Bacteria</taxon>
        <taxon>Candidatus Eiseniibacteriota</taxon>
    </lineage>
</organism>
<dbReference type="EMBL" id="VBOR01000133">
    <property type="protein sequence ID" value="TMQ46995.1"/>
    <property type="molecule type" value="Genomic_DNA"/>
</dbReference>
<comment type="caution">
    <text evidence="2">The sequence shown here is derived from an EMBL/GenBank/DDBJ whole genome shotgun (WGS) entry which is preliminary data.</text>
</comment>
<feature type="region of interest" description="Disordered" evidence="1">
    <location>
        <begin position="21"/>
        <end position="40"/>
    </location>
</feature>
<sequence length="165" mass="18239">MEEASMDSFRVVPIPQAVADRIRETRKDGHGNTGIEPTRADAPRGFPCRVCLEEAKVGEEVLLFSYSPFERPVPYRSVGPVFVHARSCAPYGPRASVPELMRSRLISLRAYDSRDRMVECDVVDGAALEAMVARFFANPEVACIHAHNARAGCFVCRIERTAGKA</sequence>
<feature type="compositionally biased region" description="Basic and acidic residues" evidence="1">
    <location>
        <begin position="21"/>
        <end position="30"/>
    </location>
</feature>
<gene>
    <name evidence="2" type="ORF">E6K71_11195</name>
</gene>
<protein>
    <submittedName>
        <fullName evidence="2">DUF1203 domain-containing protein</fullName>
    </submittedName>
</protein>
<evidence type="ECO:0000313" key="2">
    <source>
        <dbReference type="EMBL" id="TMQ46995.1"/>
    </source>
</evidence>
<reference evidence="2 3" key="1">
    <citation type="journal article" date="2019" name="Nat. Microbiol.">
        <title>Mediterranean grassland soil C-N compound turnover is dependent on rainfall and depth, and is mediated by genomically divergent microorganisms.</title>
        <authorList>
            <person name="Diamond S."/>
            <person name="Andeer P.F."/>
            <person name="Li Z."/>
            <person name="Crits-Christoph A."/>
            <person name="Burstein D."/>
            <person name="Anantharaman K."/>
            <person name="Lane K.R."/>
            <person name="Thomas B.C."/>
            <person name="Pan C."/>
            <person name="Northen T.R."/>
            <person name="Banfield J.F."/>
        </authorList>
    </citation>
    <scope>NUCLEOTIDE SEQUENCE [LARGE SCALE GENOMIC DNA]</scope>
    <source>
        <strain evidence="2">WS_1</strain>
    </source>
</reference>
<dbReference type="PIRSF" id="PIRSF034110">
    <property type="entry name" value="DUF1203"/>
    <property type="match status" value="1"/>
</dbReference>
<dbReference type="Proteomes" id="UP000316292">
    <property type="component" value="Unassembled WGS sequence"/>
</dbReference>
<dbReference type="AlphaFoldDB" id="A0A538S6K2"/>
<evidence type="ECO:0000313" key="3">
    <source>
        <dbReference type="Proteomes" id="UP000316292"/>
    </source>
</evidence>
<evidence type="ECO:0000256" key="1">
    <source>
        <dbReference type="SAM" id="MobiDB-lite"/>
    </source>
</evidence>
<dbReference type="InterPro" id="IPR009593">
    <property type="entry name" value="DUF1203"/>
</dbReference>
<dbReference type="Pfam" id="PF06718">
    <property type="entry name" value="DUF1203"/>
    <property type="match status" value="1"/>
</dbReference>